<dbReference type="Proteomes" id="UP000091956">
    <property type="component" value="Unassembled WGS sequence"/>
</dbReference>
<dbReference type="EMBL" id="KV460245">
    <property type="protein sequence ID" value="OBT94229.1"/>
    <property type="molecule type" value="Genomic_DNA"/>
</dbReference>
<comment type="function">
    <text evidence="5">Key component of the cytosolic iron-sulfur protein assembly (CIA) complex, a multiprotein complex that mediates the incorporation of iron-sulfur cluster into apoproteins specifically involved in DNA metabolism and genomic integrity. In the CIA complex, MMS19 acts as an adapter between early-acting CIA components and a subset of cellular target iron-sulfur proteins.</text>
</comment>
<keyword evidence="5" id="KW-0234">DNA repair</keyword>
<keyword evidence="5" id="KW-0227">DNA damage</keyword>
<dbReference type="InterPro" id="IPR011989">
    <property type="entry name" value="ARM-like"/>
</dbReference>
<keyword evidence="3" id="KW-0677">Repeat</keyword>
<keyword evidence="4 5" id="KW-0539">Nucleus</keyword>
<dbReference type="InterPro" id="IPR029240">
    <property type="entry name" value="MMS19_N"/>
</dbReference>
<evidence type="ECO:0000313" key="8">
    <source>
        <dbReference type="EMBL" id="OBT94229.1"/>
    </source>
</evidence>
<dbReference type="GO" id="GO:0006281">
    <property type="term" value="P:DNA repair"/>
    <property type="evidence" value="ECO:0007669"/>
    <property type="project" value="UniProtKB-UniRule"/>
</dbReference>
<feature type="domain" description="MMS19 C-terminal" evidence="6">
    <location>
        <begin position="584"/>
        <end position="1074"/>
    </location>
</feature>
<dbReference type="PANTHER" id="PTHR12891:SF0">
    <property type="entry name" value="MMS19 NUCLEOTIDE EXCISION REPAIR PROTEIN HOMOLOG"/>
    <property type="match status" value="1"/>
</dbReference>
<evidence type="ECO:0000259" key="6">
    <source>
        <dbReference type="Pfam" id="PF12460"/>
    </source>
</evidence>
<evidence type="ECO:0000256" key="5">
    <source>
        <dbReference type="RuleBase" id="RU367072"/>
    </source>
</evidence>
<dbReference type="GO" id="GO:0005634">
    <property type="term" value="C:nucleus"/>
    <property type="evidence" value="ECO:0007669"/>
    <property type="project" value="UniProtKB-SubCell"/>
</dbReference>
<dbReference type="GO" id="GO:0016226">
    <property type="term" value="P:iron-sulfur cluster assembly"/>
    <property type="evidence" value="ECO:0007669"/>
    <property type="project" value="UniProtKB-UniRule"/>
</dbReference>
<sequence length="1124" mass="122338">MEDSLTATAYLLAPEGERRTEIVESVVKGLEDGSTKLGDVVLSLRDPLFGNDDEQKTQTMEYVAAILRGLKPDALTRSNVRLLFNFVEARLGLDPSGFKETVQSLRYLVAMLRFEAARAATLVSQVFNAAQAAPGGFTKMSVMTRFEVYNLLDELLSAHRDVMKATGVDFINMLIELSASERDPRNLMLIFSMVEVILAEWDIDDIDSLKEDLYELLSRYFPITFSAKKNDPASIDPPELVLRLRKCFAAYSGFAPSIFPNLIQRLDDPNRLNAKADVLLTMKACIERYHPTTVSKWSSPLWDALKYEIFNSSDDSQAPKALDVLGAIAARLSGDLVIQNLVGTVLQTYVAAIVDECMTRLRENGPKNSASAGAIMASIIAASPFAYHLVMRAAIPELLKEFSGRDASVADKRAVVETTNLLLDGKFEALRRQDKWDFSAVGIIDGISSDADRASESGTDVGVANKGLEYYRDELTAMYMGVARDTQCDDKQFRVAAMQGLAKLLRLPQFLEKGSLDSYVQFLAGVVLETADLKEPVRKEAIKALQECAVLYTRLVTEQAFPVLLASLPDVLEGEETVADKLAVLQALGDIGSRGRIMDTLLRRLLSKLDIVLRANESQKYAHLVLAGILYAVEQRQAQSENGEVAMRDEEDYRSLVDELLRRTAALKVHSKKWYVGTRELETAGGKVQPDDTFLDVVGRIIMAATCGMGFEEQYWIFERAFALSVAYDDFTAACVAVTSPDDLPVDDDLSANTDISKRIDIIDAQFDLLSGPADKLHALTLTKYILATLRRDNRVTKPASVVAASPPPAALPVKKRILTINTTAAVTNLITYLATTSSTPALRSTLLDILSLLINKFAALTPAVTAQLLGLFTTFPSLSAQEAKLTIQTLTTCTHASLLAGLPAATQLTTALLSALELPAPTGQLAAQAFTHLLAPSPLLTRRQHALIRPLAQQRLFHTAVPALLSTFSSPTTSAATKTNVLVALSGLLGHAPEEYITPFIPSLLPPLLQSLDSSPAATKKASIAVLRSAATSSPKALQEHDAALVKRLLACATGRESREVKVRALECLEILPKVWEVSVVARLRGGVVRGLGSVVGDGGREVRRGGVDCLSAWWRVGEGEGN</sequence>
<proteinExistence type="inferred from homology"/>
<dbReference type="STRING" id="342668.A0A1B8GEG9"/>
<dbReference type="InterPro" id="IPR024687">
    <property type="entry name" value="MMS19_C"/>
</dbReference>
<comment type="subcellular location">
    <subcellularLocation>
        <location evidence="1 5">Nucleus</location>
    </subcellularLocation>
</comment>
<evidence type="ECO:0000259" key="7">
    <source>
        <dbReference type="Pfam" id="PF14500"/>
    </source>
</evidence>
<evidence type="ECO:0000256" key="1">
    <source>
        <dbReference type="ARBA" id="ARBA00004123"/>
    </source>
</evidence>
<reference evidence="9" key="2">
    <citation type="journal article" date="2018" name="Nat. Commun.">
        <title>Extreme sensitivity to ultraviolet light in the fungal pathogen causing white-nose syndrome of bats.</title>
        <authorList>
            <person name="Palmer J.M."/>
            <person name="Drees K.P."/>
            <person name="Foster J.T."/>
            <person name="Lindner D.L."/>
        </authorList>
    </citation>
    <scope>NUCLEOTIDE SEQUENCE [LARGE SCALE GENOMIC DNA]</scope>
    <source>
        <strain evidence="9">UAMH 10579</strain>
    </source>
</reference>
<evidence type="ECO:0000256" key="3">
    <source>
        <dbReference type="ARBA" id="ARBA00022737"/>
    </source>
</evidence>
<dbReference type="GeneID" id="28841194"/>
<name>A0A1B8GEG9_9PEZI</name>
<dbReference type="Pfam" id="PF14500">
    <property type="entry name" value="MMS19_N"/>
    <property type="match status" value="1"/>
</dbReference>
<dbReference type="Pfam" id="PF12460">
    <property type="entry name" value="MMS19_C"/>
    <property type="match status" value="1"/>
</dbReference>
<dbReference type="Gene3D" id="1.25.10.10">
    <property type="entry name" value="Leucine-rich Repeat Variant"/>
    <property type="match status" value="2"/>
</dbReference>
<dbReference type="GO" id="GO:0097361">
    <property type="term" value="C:cytosolic [4Fe-4S] assembly targeting complex"/>
    <property type="evidence" value="ECO:0007669"/>
    <property type="project" value="UniProtKB-UniRule"/>
</dbReference>
<accession>A0A1B8GEG9</accession>
<gene>
    <name evidence="8" type="ORF">VE01_07808</name>
</gene>
<protein>
    <recommendedName>
        <fullName evidence="5">MMS19 nucleotide excision repair protein</fullName>
    </recommendedName>
</protein>
<evidence type="ECO:0000256" key="2">
    <source>
        <dbReference type="ARBA" id="ARBA00009340"/>
    </source>
</evidence>
<feature type="domain" description="MMS19 N-terminal" evidence="7">
    <location>
        <begin position="42"/>
        <end position="311"/>
    </location>
</feature>
<evidence type="ECO:0000313" key="9">
    <source>
        <dbReference type="Proteomes" id="UP000091956"/>
    </source>
</evidence>
<evidence type="ECO:0000256" key="4">
    <source>
        <dbReference type="ARBA" id="ARBA00023242"/>
    </source>
</evidence>
<organism evidence="8 9">
    <name type="scientific">Pseudogymnoascus verrucosus</name>
    <dbReference type="NCBI Taxonomy" id="342668"/>
    <lineage>
        <taxon>Eukaryota</taxon>
        <taxon>Fungi</taxon>
        <taxon>Dikarya</taxon>
        <taxon>Ascomycota</taxon>
        <taxon>Pezizomycotina</taxon>
        <taxon>Leotiomycetes</taxon>
        <taxon>Thelebolales</taxon>
        <taxon>Thelebolaceae</taxon>
        <taxon>Pseudogymnoascus</taxon>
    </lineage>
</organism>
<dbReference type="InterPro" id="IPR039920">
    <property type="entry name" value="MMS19"/>
</dbReference>
<keyword evidence="9" id="KW-1185">Reference proteome</keyword>
<dbReference type="RefSeq" id="XP_018127962.1">
    <property type="nucleotide sequence ID" value="XM_018277241.2"/>
</dbReference>
<comment type="similarity">
    <text evidence="2 5">Belongs to the MET18/MMS19 family.</text>
</comment>
<reference evidence="8 9" key="1">
    <citation type="submission" date="2016-03" db="EMBL/GenBank/DDBJ databases">
        <title>Comparative genomics of Pseudogymnoascus destructans, the fungus causing white-nose syndrome of bats.</title>
        <authorList>
            <person name="Palmer J.M."/>
            <person name="Drees K.P."/>
            <person name="Foster J.T."/>
            <person name="Lindner D.L."/>
        </authorList>
    </citation>
    <scope>NUCLEOTIDE SEQUENCE [LARGE SCALE GENOMIC DNA]</scope>
    <source>
        <strain evidence="8 9">UAMH 10579</strain>
    </source>
</reference>
<dbReference type="SUPFAM" id="SSF48371">
    <property type="entry name" value="ARM repeat"/>
    <property type="match status" value="1"/>
</dbReference>
<dbReference type="PANTHER" id="PTHR12891">
    <property type="entry name" value="DNA REPAIR/TRANSCRIPTION PROTEIN MET18/MMS19"/>
    <property type="match status" value="1"/>
</dbReference>
<dbReference type="AlphaFoldDB" id="A0A1B8GEG9"/>
<dbReference type="InterPro" id="IPR016024">
    <property type="entry name" value="ARM-type_fold"/>
</dbReference>
<dbReference type="GO" id="GO:0051604">
    <property type="term" value="P:protein maturation"/>
    <property type="evidence" value="ECO:0007669"/>
    <property type="project" value="UniProtKB-UniRule"/>
</dbReference>
<dbReference type="OrthoDB" id="342900at2759"/>